<organism evidence="2 3">
    <name type="scientific">Kutzneria buriramensis</name>
    <dbReference type="NCBI Taxonomy" id="1045776"/>
    <lineage>
        <taxon>Bacteria</taxon>
        <taxon>Bacillati</taxon>
        <taxon>Actinomycetota</taxon>
        <taxon>Actinomycetes</taxon>
        <taxon>Pseudonocardiales</taxon>
        <taxon>Pseudonocardiaceae</taxon>
        <taxon>Kutzneria</taxon>
    </lineage>
</organism>
<keyword evidence="1" id="KW-0732">Signal</keyword>
<dbReference type="EMBL" id="QUNO01000009">
    <property type="protein sequence ID" value="REH43500.1"/>
    <property type="molecule type" value="Genomic_DNA"/>
</dbReference>
<name>A0A3E0HE59_9PSEU</name>
<accession>A0A3E0HE59</accession>
<dbReference type="AlphaFoldDB" id="A0A3E0HE59"/>
<gene>
    <name evidence="2" type="ORF">BCF44_10943</name>
</gene>
<dbReference type="RefSeq" id="WP_147328628.1">
    <property type="nucleotide sequence ID" value="NZ_CP144375.1"/>
</dbReference>
<comment type="caution">
    <text evidence="2">The sequence shown here is derived from an EMBL/GenBank/DDBJ whole genome shotgun (WGS) entry which is preliminary data.</text>
</comment>
<keyword evidence="3" id="KW-1185">Reference proteome</keyword>
<feature type="chain" id="PRO_5017757651" evidence="1">
    <location>
        <begin position="24"/>
        <end position="148"/>
    </location>
</feature>
<protein>
    <submittedName>
        <fullName evidence="2">Uncharacterized protein</fullName>
    </submittedName>
</protein>
<proteinExistence type="predicted"/>
<sequence length="148" mass="15026">MRLVAGMVLAALALVAAPANALAAGPVPPTCTQIVRITGLAFTPPTVAPGGASAANLSLQNCTPGPEVVTATWTGRFVGADGGIPVGCPVLDPLLQKATLGPYGDFHSAVTYTVPGSCAATQLQVTVRIQQDTRILDQRTAALRITQP</sequence>
<evidence type="ECO:0000256" key="1">
    <source>
        <dbReference type="SAM" id="SignalP"/>
    </source>
</evidence>
<dbReference type="Proteomes" id="UP000256269">
    <property type="component" value="Unassembled WGS sequence"/>
</dbReference>
<reference evidence="2 3" key="1">
    <citation type="submission" date="2018-08" db="EMBL/GenBank/DDBJ databases">
        <title>Genomic Encyclopedia of Archaeal and Bacterial Type Strains, Phase II (KMG-II): from individual species to whole genera.</title>
        <authorList>
            <person name="Goeker M."/>
        </authorList>
    </citation>
    <scope>NUCLEOTIDE SEQUENCE [LARGE SCALE GENOMIC DNA]</scope>
    <source>
        <strain evidence="2 3">DSM 45791</strain>
    </source>
</reference>
<evidence type="ECO:0000313" key="2">
    <source>
        <dbReference type="EMBL" id="REH43500.1"/>
    </source>
</evidence>
<dbReference type="OrthoDB" id="4319964at2"/>
<evidence type="ECO:0000313" key="3">
    <source>
        <dbReference type="Proteomes" id="UP000256269"/>
    </source>
</evidence>
<feature type="signal peptide" evidence="1">
    <location>
        <begin position="1"/>
        <end position="23"/>
    </location>
</feature>